<organism evidence="2 3">
    <name type="scientific">Candidatus Alloenteromonas pullicola</name>
    <dbReference type="NCBI Taxonomy" id="2840784"/>
    <lineage>
        <taxon>Bacteria</taxon>
        <taxon>Bacillati</taxon>
        <taxon>Bacillota</taxon>
        <taxon>Bacillota incertae sedis</taxon>
        <taxon>Candidatus Alloenteromonas</taxon>
    </lineage>
</organism>
<sequence>MKKLPFALLSLPLILASCGPEASKTLNEDQIKSEFDSLAKAEEATYSSDEYKAKTTTPISANIVESGMSISISKLPLEINVDSSIGASVVSTGADSIKFGDYAINNAPFAFYYDKESVYVDISSPSFAAVRLLIQTVLSSYGMDVTVPGKFYVPVDGASLPSTGIPGVGTIPGQGEGQEVGDLYDVYLETSDLWVVEEGNISANITTIDDFWRFEEASLKASGLQGQDLQDALDSIHQSIDGHDLYEFKFSYQYGDLLTSMDLSIAFEGLMAMEYGIAFSYDGVAVNLPDKSEYQELEITVPGNGSASIA</sequence>
<evidence type="ECO:0000313" key="3">
    <source>
        <dbReference type="Proteomes" id="UP000824070"/>
    </source>
</evidence>
<dbReference type="EMBL" id="DVMV01000028">
    <property type="protein sequence ID" value="HIU45426.1"/>
    <property type="molecule type" value="Genomic_DNA"/>
</dbReference>
<keyword evidence="1" id="KW-0732">Signal</keyword>
<evidence type="ECO:0008006" key="4">
    <source>
        <dbReference type="Google" id="ProtNLM"/>
    </source>
</evidence>
<feature type="chain" id="PRO_5038402945" description="Lipoprotein" evidence="1">
    <location>
        <begin position="23"/>
        <end position="310"/>
    </location>
</feature>
<dbReference type="Proteomes" id="UP000824070">
    <property type="component" value="Unassembled WGS sequence"/>
</dbReference>
<protein>
    <recommendedName>
        <fullName evidence="4">Lipoprotein</fullName>
    </recommendedName>
</protein>
<evidence type="ECO:0000313" key="2">
    <source>
        <dbReference type="EMBL" id="HIU45426.1"/>
    </source>
</evidence>
<reference evidence="2" key="2">
    <citation type="journal article" date="2021" name="PeerJ">
        <title>Extensive microbial diversity within the chicken gut microbiome revealed by metagenomics and culture.</title>
        <authorList>
            <person name="Gilroy R."/>
            <person name="Ravi A."/>
            <person name="Getino M."/>
            <person name="Pursley I."/>
            <person name="Horton D.L."/>
            <person name="Alikhan N.F."/>
            <person name="Baker D."/>
            <person name="Gharbi K."/>
            <person name="Hall N."/>
            <person name="Watson M."/>
            <person name="Adriaenssens E.M."/>
            <person name="Foster-Nyarko E."/>
            <person name="Jarju S."/>
            <person name="Secka A."/>
            <person name="Antonio M."/>
            <person name="Oren A."/>
            <person name="Chaudhuri R.R."/>
            <person name="La Ragione R."/>
            <person name="Hildebrand F."/>
            <person name="Pallen M.J."/>
        </authorList>
    </citation>
    <scope>NUCLEOTIDE SEQUENCE</scope>
    <source>
        <strain evidence="2">ChiGjej1B1-22543</strain>
    </source>
</reference>
<accession>A0A9D1S3A8</accession>
<name>A0A9D1S3A8_9FIRM</name>
<proteinExistence type="predicted"/>
<feature type="signal peptide" evidence="1">
    <location>
        <begin position="1"/>
        <end position="22"/>
    </location>
</feature>
<dbReference type="PROSITE" id="PS51257">
    <property type="entry name" value="PROKAR_LIPOPROTEIN"/>
    <property type="match status" value="1"/>
</dbReference>
<gene>
    <name evidence="2" type="ORF">IAC52_03925</name>
</gene>
<evidence type="ECO:0000256" key="1">
    <source>
        <dbReference type="SAM" id="SignalP"/>
    </source>
</evidence>
<reference evidence="2" key="1">
    <citation type="submission" date="2020-10" db="EMBL/GenBank/DDBJ databases">
        <authorList>
            <person name="Gilroy R."/>
        </authorList>
    </citation>
    <scope>NUCLEOTIDE SEQUENCE</scope>
    <source>
        <strain evidence="2">ChiGjej1B1-22543</strain>
    </source>
</reference>
<dbReference type="AlphaFoldDB" id="A0A9D1S3A8"/>
<comment type="caution">
    <text evidence="2">The sequence shown here is derived from an EMBL/GenBank/DDBJ whole genome shotgun (WGS) entry which is preliminary data.</text>
</comment>